<keyword evidence="5" id="KW-1185">Reference proteome</keyword>
<dbReference type="InterPro" id="IPR057962">
    <property type="entry name" value="SPT23_MGA2_DBD"/>
</dbReference>
<evidence type="ECO:0000313" key="4">
    <source>
        <dbReference type="EMBL" id="KAJ4369773.1"/>
    </source>
</evidence>
<dbReference type="Pfam" id="PF25603">
    <property type="entry name" value="SPT23_MGA2_DBD"/>
    <property type="match status" value="1"/>
</dbReference>
<accession>A0A9W9CLR2</accession>
<feature type="region of interest" description="Disordered" evidence="2">
    <location>
        <begin position="42"/>
        <end position="62"/>
    </location>
</feature>
<feature type="compositionally biased region" description="Polar residues" evidence="2">
    <location>
        <begin position="48"/>
        <end position="57"/>
    </location>
</feature>
<feature type="compositionally biased region" description="Low complexity" evidence="2">
    <location>
        <begin position="546"/>
        <end position="561"/>
    </location>
</feature>
<feature type="coiled-coil region" evidence="1">
    <location>
        <begin position="274"/>
        <end position="301"/>
    </location>
</feature>
<dbReference type="Proteomes" id="UP001140560">
    <property type="component" value="Unassembled WGS sequence"/>
</dbReference>
<keyword evidence="1" id="KW-0175">Coiled coil</keyword>
<evidence type="ECO:0000256" key="1">
    <source>
        <dbReference type="SAM" id="Coils"/>
    </source>
</evidence>
<sequence length="586" mass="65596">MDQHLDNFNPFVNPQDLENNGDFPDAAWLSRFDQHASLQSDNAVGYTTPDQRSSRNPDSAVDLTVYSDSPYSQLKTDDNFNAYIDDAYGTAYSTPASNTPSPNDNPIFSNVNSPGDFTRSQSQTSSPETSNDSDAWPAIHIPQSIDPLKCSIKLDKTKTRAETQIKTVVSLDTLPGNYQWVRFPRHTLSKSKQLATDEEVAANERRDGTARLQLTLVLATAVEKPEGLQRAYRRARGEEPTPRRPRGVAIAEIDKADRTHPQNGGAVVICEGCKEREAKRYNRKKKRNAEEEDEWNSYEDDRIIMINEKEFKRWQDVDVEADPECSPNAKKVEFAMRITCYCRHQEEKSPVGYRVIFTFNDVNSNLLAQQISDIIQITDDHKNKEIPAEAMPSALNIPSASLETGPTPYTVPHYNYSPTVYGVYSQPTTPSLPQAPGLSHSQSMFFARDGQYSQMANCTFSPQVPHQNGMAFGGTPIPAPTPAPQYPTHQRGQSYYNAPTAGLMSPTGEPITPQAGYPLHRPHSLDSFPQWNFQFAQQASYPQMFASQPPSRNPSRPASPSWDQGGRSTKKMRAVPGFMLYEDEEQ</sequence>
<dbReference type="EMBL" id="JAPEUY010000009">
    <property type="protein sequence ID" value="KAJ4369773.1"/>
    <property type="molecule type" value="Genomic_DNA"/>
</dbReference>
<evidence type="ECO:0000259" key="3">
    <source>
        <dbReference type="Pfam" id="PF25603"/>
    </source>
</evidence>
<organism evidence="4 5">
    <name type="scientific">Neocucurbitaria cava</name>
    <dbReference type="NCBI Taxonomy" id="798079"/>
    <lineage>
        <taxon>Eukaryota</taxon>
        <taxon>Fungi</taxon>
        <taxon>Dikarya</taxon>
        <taxon>Ascomycota</taxon>
        <taxon>Pezizomycotina</taxon>
        <taxon>Dothideomycetes</taxon>
        <taxon>Pleosporomycetidae</taxon>
        <taxon>Pleosporales</taxon>
        <taxon>Pleosporineae</taxon>
        <taxon>Cucurbitariaceae</taxon>
        <taxon>Neocucurbitaria</taxon>
    </lineage>
</organism>
<protein>
    <submittedName>
        <fullName evidence="4">SPT3 Dosage dependent suppressor of Ty-induced promoter mutations-like protein</fullName>
    </submittedName>
</protein>
<feature type="domain" description="SPT23/MGA2-like DNA-binding" evidence="3">
    <location>
        <begin position="265"/>
        <end position="382"/>
    </location>
</feature>
<reference evidence="4" key="1">
    <citation type="submission" date="2022-10" db="EMBL/GenBank/DDBJ databases">
        <title>Tapping the CABI collections for fungal endophytes: first genome assemblies for Collariella, Neodidymelliopsis, Ascochyta clinopodiicola, Didymella pomorum, Didymosphaeria variabile, Neocosmospora piperis and Neocucurbitaria cava.</title>
        <authorList>
            <person name="Hill R."/>
        </authorList>
    </citation>
    <scope>NUCLEOTIDE SEQUENCE</scope>
    <source>
        <strain evidence="4">IMI 356814</strain>
    </source>
</reference>
<evidence type="ECO:0000313" key="5">
    <source>
        <dbReference type="Proteomes" id="UP001140560"/>
    </source>
</evidence>
<proteinExistence type="predicted"/>
<feature type="region of interest" description="Disordered" evidence="2">
    <location>
        <begin position="94"/>
        <end position="139"/>
    </location>
</feature>
<feature type="compositionally biased region" description="Polar residues" evidence="2">
    <location>
        <begin position="94"/>
        <end position="133"/>
    </location>
</feature>
<evidence type="ECO:0000256" key="2">
    <source>
        <dbReference type="SAM" id="MobiDB-lite"/>
    </source>
</evidence>
<comment type="caution">
    <text evidence="4">The sequence shown here is derived from an EMBL/GenBank/DDBJ whole genome shotgun (WGS) entry which is preliminary data.</text>
</comment>
<dbReference type="AlphaFoldDB" id="A0A9W9CLR2"/>
<name>A0A9W9CLR2_9PLEO</name>
<feature type="region of interest" description="Disordered" evidence="2">
    <location>
        <begin position="544"/>
        <end position="586"/>
    </location>
</feature>
<dbReference type="OrthoDB" id="71307at2759"/>
<gene>
    <name evidence="4" type="primary">SPT23</name>
    <name evidence="4" type="ORF">N0V83_005537</name>
</gene>